<dbReference type="eggNOG" id="COG5611">
    <property type="taxonomic scope" value="Bacteria"/>
</dbReference>
<dbReference type="Proteomes" id="UP000005496">
    <property type="component" value="Unassembled WGS sequence"/>
</dbReference>
<feature type="domain" description="PIN" evidence="1">
    <location>
        <begin position="2"/>
        <end position="122"/>
    </location>
</feature>
<dbReference type="Gene3D" id="3.40.50.1010">
    <property type="entry name" value="5'-nuclease"/>
    <property type="match status" value="1"/>
</dbReference>
<dbReference type="CDD" id="cd18683">
    <property type="entry name" value="PIN_VapC-like"/>
    <property type="match status" value="1"/>
</dbReference>
<dbReference type="Pfam" id="PF01850">
    <property type="entry name" value="PIN"/>
    <property type="match status" value="1"/>
</dbReference>
<evidence type="ECO:0000313" key="2">
    <source>
        <dbReference type="EMBL" id="EFI33432.1"/>
    </source>
</evidence>
<dbReference type="PANTHER" id="PTHR39664:SF2">
    <property type="entry name" value="NUCLEIC ACID-BINDING PROTEIN, CONTAINING PIN DOMAIN-RELATED"/>
    <property type="match status" value="1"/>
</dbReference>
<dbReference type="AlphaFoldDB" id="D6SRW6"/>
<keyword evidence="3" id="KW-1185">Reference proteome</keyword>
<dbReference type="SUPFAM" id="SSF88723">
    <property type="entry name" value="PIN domain-like"/>
    <property type="match status" value="1"/>
</dbReference>
<proteinExistence type="predicted"/>
<protein>
    <submittedName>
        <fullName evidence="2">PilT protein domain protein</fullName>
    </submittedName>
</protein>
<dbReference type="PANTHER" id="PTHR39664">
    <property type="match status" value="1"/>
</dbReference>
<comment type="caution">
    <text evidence="2">The sequence shown here is derived from an EMBL/GenBank/DDBJ whole genome shotgun (WGS) entry which is preliminary data.</text>
</comment>
<dbReference type="InterPro" id="IPR029060">
    <property type="entry name" value="PIN-like_dom_sf"/>
</dbReference>
<dbReference type="InterPro" id="IPR002716">
    <property type="entry name" value="PIN_dom"/>
</dbReference>
<gene>
    <name evidence="2" type="ORF">Dthio_PD0766</name>
</gene>
<organism evidence="2 3">
    <name type="scientific">Desulfonatronospira thiodismutans ASO3-1</name>
    <dbReference type="NCBI Taxonomy" id="555779"/>
    <lineage>
        <taxon>Bacteria</taxon>
        <taxon>Pseudomonadati</taxon>
        <taxon>Thermodesulfobacteriota</taxon>
        <taxon>Desulfovibrionia</taxon>
        <taxon>Desulfovibrionales</taxon>
        <taxon>Desulfonatronovibrionaceae</taxon>
        <taxon>Desulfonatronospira</taxon>
    </lineage>
</organism>
<dbReference type="EMBL" id="ACJN02000003">
    <property type="protein sequence ID" value="EFI33432.1"/>
    <property type="molecule type" value="Genomic_DNA"/>
</dbReference>
<dbReference type="RefSeq" id="WP_008870784.1">
    <property type="nucleotide sequence ID" value="NZ_ACJN02000003.1"/>
</dbReference>
<accession>D6SRW6</accession>
<sequence>MIALDTNALVRLGVEDDQAQAARARRLVSDAENRGEKVLLLSGVLLEMVWVLSKGYGFQRTDIAHLLDALLSSPTYEVENRTAVQVASLRYRMEGDFADLLFVEMARDRKARAFFSLDNRLINLFPDYARKI</sequence>
<reference evidence="2" key="1">
    <citation type="submission" date="2010-05" db="EMBL/GenBank/DDBJ databases">
        <title>The draft genome of Desulfonatronospira thiodismutans ASO3-1.</title>
        <authorList>
            <consortium name="US DOE Joint Genome Institute (JGI-PGF)"/>
            <person name="Lucas S."/>
            <person name="Copeland A."/>
            <person name="Lapidus A."/>
            <person name="Cheng J.-F."/>
            <person name="Bruce D."/>
            <person name="Goodwin L."/>
            <person name="Pitluck S."/>
            <person name="Chertkov O."/>
            <person name="Brettin T."/>
            <person name="Detter J.C."/>
            <person name="Han C."/>
            <person name="Land M.L."/>
            <person name="Hauser L."/>
            <person name="Kyrpides N."/>
            <person name="Mikhailova N."/>
            <person name="Muyzer G."/>
            <person name="Woyke T."/>
        </authorList>
    </citation>
    <scope>NUCLEOTIDE SEQUENCE [LARGE SCALE GENOMIC DNA]</scope>
    <source>
        <strain evidence="2">ASO3-1</strain>
    </source>
</reference>
<dbReference type="OrthoDB" id="32974at2"/>
<evidence type="ECO:0000313" key="3">
    <source>
        <dbReference type="Proteomes" id="UP000005496"/>
    </source>
</evidence>
<evidence type="ECO:0000259" key="1">
    <source>
        <dbReference type="Pfam" id="PF01850"/>
    </source>
</evidence>
<name>D6SRW6_9BACT</name>